<dbReference type="RefSeq" id="WP_111871431.1">
    <property type="nucleotide sequence ID" value="NZ_QLYX01000018.1"/>
</dbReference>
<dbReference type="Pfam" id="PF13561">
    <property type="entry name" value="adh_short_C2"/>
    <property type="match status" value="1"/>
</dbReference>
<dbReference type="GO" id="GO:0016616">
    <property type="term" value="F:oxidoreductase activity, acting on the CH-OH group of donors, NAD or NADP as acceptor"/>
    <property type="evidence" value="ECO:0007669"/>
    <property type="project" value="TreeGrafter"/>
</dbReference>
<dbReference type="PANTHER" id="PTHR42760">
    <property type="entry name" value="SHORT-CHAIN DEHYDROGENASES/REDUCTASES FAMILY MEMBER"/>
    <property type="match status" value="1"/>
</dbReference>
<dbReference type="GO" id="GO:0006633">
    <property type="term" value="P:fatty acid biosynthetic process"/>
    <property type="evidence" value="ECO:0007669"/>
    <property type="project" value="TreeGrafter"/>
</dbReference>
<name>A0A365GXG3_9ACTN</name>
<dbReference type="InterPro" id="IPR002347">
    <property type="entry name" value="SDR_fam"/>
</dbReference>
<dbReference type="InterPro" id="IPR036291">
    <property type="entry name" value="NAD(P)-bd_dom_sf"/>
</dbReference>
<dbReference type="PRINTS" id="PR00081">
    <property type="entry name" value="GDHRDH"/>
</dbReference>
<dbReference type="Proteomes" id="UP000251891">
    <property type="component" value="Unassembled WGS sequence"/>
</dbReference>
<evidence type="ECO:0000256" key="2">
    <source>
        <dbReference type="ARBA" id="ARBA00023002"/>
    </source>
</evidence>
<reference evidence="4 5" key="1">
    <citation type="submission" date="2018-06" db="EMBL/GenBank/DDBJ databases">
        <title>Actinomadura craniellae sp. nov. isolated from marine sponge Craniella sp.</title>
        <authorList>
            <person name="Li L."/>
            <person name="Xu Q.H."/>
            <person name="Lin H.W."/>
            <person name="Lu Y.H."/>
        </authorList>
    </citation>
    <scope>NUCLEOTIDE SEQUENCE [LARGE SCALE GENOMIC DNA]</scope>
    <source>
        <strain evidence="4 5">LHW63021</strain>
    </source>
</reference>
<dbReference type="InterPro" id="IPR020904">
    <property type="entry name" value="Sc_DH/Rdtase_CS"/>
</dbReference>
<evidence type="ECO:0000313" key="4">
    <source>
        <dbReference type="EMBL" id="RAY11525.1"/>
    </source>
</evidence>
<proteinExistence type="inferred from homology"/>
<dbReference type="SMART" id="SM00822">
    <property type="entry name" value="PKS_KR"/>
    <property type="match status" value="1"/>
</dbReference>
<evidence type="ECO:0000313" key="5">
    <source>
        <dbReference type="Proteomes" id="UP000251891"/>
    </source>
</evidence>
<dbReference type="OrthoDB" id="9803333at2"/>
<feature type="domain" description="Ketoreductase" evidence="3">
    <location>
        <begin position="7"/>
        <end position="180"/>
    </location>
</feature>
<protein>
    <submittedName>
        <fullName evidence="4">Short-chain dehydrogenase</fullName>
    </submittedName>
</protein>
<dbReference type="AlphaFoldDB" id="A0A365GXG3"/>
<dbReference type="PROSITE" id="PS00061">
    <property type="entry name" value="ADH_SHORT"/>
    <property type="match status" value="1"/>
</dbReference>
<dbReference type="Gene3D" id="3.40.50.720">
    <property type="entry name" value="NAD(P)-binding Rossmann-like Domain"/>
    <property type="match status" value="1"/>
</dbReference>
<keyword evidence="2" id="KW-0560">Oxidoreductase</keyword>
<keyword evidence="5" id="KW-1185">Reference proteome</keyword>
<evidence type="ECO:0000259" key="3">
    <source>
        <dbReference type="SMART" id="SM00822"/>
    </source>
</evidence>
<evidence type="ECO:0000256" key="1">
    <source>
        <dbReference type="ARBA" id="ARBA00006484"/>
    </source>
</evidence>
<comment type="caution">
    <text evidence="4">The sequence shown here is derived from an EMBL/GenBank/DDBJ whole genome shotgun (WGS) entry which is preliminary data.</text>
</comment>
<dbReference type="EMBL" id="QLYX01000018">
    <property type="protein sequence ID" value="RAY11525.1"/>
    <property type="molecule type" value="Genomic_DNA"/>
</dbReference>
<dbReference type="InterPro" id="IPR057326">
    <property type="entry name" value="KR_dom"/>
</dbReference>
<organism evidence="4 5">
    <name type="scientific">Actinomadura craniellae</name>
    <dbReference type="NCBI Taxonomy" id="2231787"/>
    <lineage>
        <taxon>Bacteria</taxon>
        <taxon>Bacillati</taxon>
        <taxon>Actinomycetota</taxon>
        <taxon>Actinomycetes</taxon>
        <taxon>Streptosporangiales</taxon>
        <taxon>Thermomonosporaceae</taxon>
        <taxon>Actinomadura</taxon>
    </lineage>
</organism>
<dbReference type="GO" id="GO:0048038">
    <property type="term" value="F:quinone binding"/>
    <property type="evidence" value="ECO:0007669"/>
    <property type="project" value="TreeGrafter"/>
</dbReference>
<comment type="similarity">
    <text evidence="1">Belongs to the short-chain dehydrogenases/reductases (SDR) family.</text>
</comment>
<dbReference type="PRINTS" id="PR00080">
    <property type="entry name" value="SDRFAMILY"/>
</dbReference>
<gene>
    <name evidence="4" type="ORF">DPM19_29935</name>
</gene>
<dbReference type="SUPFAM" id="SSF51735">
    <property type="entry name" value="NAD(P)-binding Rossmann-fold domains"/>
    <property type="match status" value="1"/>
</dbReference>
<sequence length="248" mass="25142">MQKLSGKTAVVTGGSSGIGLAIARRFAAEGAHVYVTGRRKAELDEAVELIGTATGVQADVSDPLALDTLYARITADGRRVDVVVANAGGGGLSRLEDATPEYVDGIFGTNVAGTLFTVQKALPLFNDGGSVILMSSIGAERGSEYLGVYAAAKAAVRSLGRTWANELKTRGIRVNTISPGGVATPALAAAAPDPADAEGFFTTLGAGVPLGRIAQPDDIASVALFLATPESGYMTGSNLYVDGGAAQI</sequence>
<dbReference type="FunFam" id="3.40.50.720:FF:000084">
    <property type="entry name" value="Short-chain dehydrogenase reductase"/>
    <property type="match status" value="1"/>
</dbReference>
<dbReference type="PANTHER" id="PTHR42760:SF133">
    <property type="entry name" value="3-OXOACYL-[ACYL-CARRIER-PROTEIN] REDUCTASE"/>
    <property type="match status" value="1"/>
</dbReference>
<dbReference type="CDD" id="cd05233">
    <property type="entry name" value="SDR_c"/>
    <property type="match status" value="1"/>
</dbReference>
<accession>A0A365GXG3</accession>